<feature type="domain" description="G-protein coupled receptors family 1 profile" evidence="9">
    <location>
        <begin position="37"/>
        <end position="330"/>
    </location>
</feature>
<dbReference type="PANTHER" id="PTHR24240">
    <property type="entry name" value="OPSIN"/>
    <property type="match status" value="1"/>
</dbReference>
<keyword evidence="5 8" id="KW-0472">Membrane</keyword>
<evidence type="ECO:0000256" key="7">
    <source>
        <dbReference type="ARBA" id="ARBA00023224"/>
    </source>
</evidence>
<keyword evidence="6" id="KW-0675">Receptor</keyword>
<dbReference type="Pfam" id="PF00001">
    <property type="entry name" value="7tm_1"/>
    <property type="match status" value="1"/>
</dbReference>
<dbReference type="AlphaFoldDB" id="A0A818Z4U1"/>
<accession>A0A818Z4U1</accession>
<feature type="transmembrane region" description="Helical" evidence="8">
    <location>
        <begin position="137"/>
        <end position="156"/>
    </location>
</feature>
<gene>
    <name evidence="10" type="ORF">FME351_LOCUS31330</name>
    <name evidence="11" type="ORF">TSG867_LOCUS28551</name>
</gene>
<evidence type="ECO:0000256" key="4">
    <source>
        <dbReference type="ARBA" id="ARBA00023040"/>
    </source>
</evidence>
<keyword evidence="4" id="KW-0297">G-protein coupled receptor</keyword>
<feature type="transmembrane region" description="Helical" evidence="8">
    <location>
        <begin position="95"/>
        <end position="116"/>
    </location>
</feature>
<evidence type="ECO:0000313" key="12">
    <source>
        <dbReference type="Proteomes" id="UP000663869"/>
    </source>
</evidence>
<protein>
    <recommendedName>
        <fullName evidence="9">G-protein coupled receptors family 1 profile domain-containing protein</fullName>
    </recommendedName>
</protein>
<feature type="transmembrane region" description="Helical" evidence="8">
    <location>
        <begin position="58"/>
        <end position="75"/>
    </location>
</feature>
<dbReference type="PROSITE" id="PS50262">
    <property type="entry name" value="G_PROTEIN_RECEP_F1_2"/>
    <property type="match status" value="1"/>
</dbReference>
<dbReference type="Proteomes" id="UP000663869">
    <property type="component" value="Unassembled WGS sequence"/>
</dbReference>
<dbReference type="GO" id="GO:0016020">
    <property type="term" value="C:membrane"/>
    <property type="evidence" value="ECO:0007669"/>
    <property type="project" value="UniProtKB-SubCell"/>
</dbReference>
<dbReference type="InterPro" id="IPR017452">
    <property type="entry name" value="GPCR_Rhodpsn_7TM"/>
</dbReference>
<keyword evidence="2 8" id="KW-0812">Transmembrane</keyword>
<reference evidence="10" key="1">
    <citation type="submission" date="2021-02" db="EMBL/GenBank/DDBJ databases">
        <authorList>
            <person name="Nowell W R."/>
        </authorList>
    </citation>
    <scope>NUCLEOTIDE SEQUENCE</scope>
</reference>
<dbReference type="InterPro" id="IPR050125">
    <property type="entry name" value="GPCR_opsins"/>
</dbReference>
<evidence type="ECO:0000313" key="11">
    <source>
        <dbReference type="EMBL" id="CAF4612919.1"/>
    </source>
</evidence>
<evidence type="ECO:0000256" key="2">
    <source>
        <dbReference type="ARBA" id="ARBA00022692"/>
    </source>
</evidence>
<proteinExistence type="predicted"/>
<feature type="transmembrane region" description="Helical" evidence="8">
    <location>
        <begin position="20"/>
        <end position="46"/>
    </location>
</feature>
<evidence type="ECO:0000256" key="8">
    <source>
        <dbReference type="SAM" id="Phobius"/>
    </source>
</evidence>
<feature type="transmembrane region" description="Helical" evidence="8">
    <location>
        <begin position="309"/>
        <end position="332"/>
    </location>
</feature>
<dbReference type="PRINTS" id="PR00237">
    <property type="entry name" value="GPCRRHODOPSN"/>
</dbReference>
<comment type="subcellular location">
    <subcellularLocation>
        <location evidence="1">Membrane</location>
        <topology evidence="1">Multi-pass membrane protein</topology>
    </subcellularLocation>
</comment>
<dbReference type="EMBL" id="CAJNYU010004484">
    <property type="protein sequence ID" value="CAF3759837.1"/>
    <property type="molecule type" value="Genomic_DNA"/>
</dbReference>
<evidence type="ECO:0000256" key="3">
    <source>
        <dbReference type="ARBA" id="ARBA00022989"/>
    </source>
</evidence>
<evidence type="ECO:0000313" key="10">
    <source>
        <dbReference type="EMBL" id="CAF3759837.1"/>
    </source>
</evidence>
<dbReference type="GO" id="GO:0004930">
    <property type="term" value="F:G protein-coupled receptor activity"/>
    <property type="evidence" value="ECO:0007669"/>
    <property type="project" value="UniProtKB-KW"/>
</dbReference>
<evidence type="ECO:0000259" key="9">
    <source>
        <dbReference type="PROSITE" id="PS50262"/>
    </source>
</evidence>
<name>A0A818Z4U1_9BILA</name>
<comment type="caution">
    <text evidence="10">The sequence shown here is derived from an EMBL/GenBank/DDBJ whole genome shotgun (WGS) entry which is preliminary data.</text>
</comment>
<evidence type="ECO:0000256" key="5">
    <source>
        <dbReference type="ARBA" id="ARBA00023136"/>
    </source>
</evidence>
<keyword evidence="3 8" id="KW-1133">Transmembrane helix</keyword>
<dbReference type="EMBL" id="CAJOBQ010003632">
    <property type="protein sequence ID" value="CAF4612919.1"/>
    <property type="molecule type" value="Genomic_DNA"/>
</dbReference>
<feature type="transmembrane region" description="Helical" evidence="8">
    <location>
        <begin position="184"/>
        <end position="207"/>
    </location>
</feature>
<keyword evidence="7" id="KW-0807">Transducer</keyword>
<evidence type="ECO:0000256" key="1">
    <source>
        <dbReference type="ARBA" id="ARBA00004141"/>
    </source>
</evidence>
<evidence type="ECO:0000256" key="6">
    <source>
        <dbReference type="ARBA" id="ARBA00023170"/>
    </source>
</evidence>
<organism evidence="10 12">
    <name type="scientific">Rotaria socialis</name>
    <dbReference type="NCBI Taxonomy" id="392032"/>
    <lineage>
        <taxon>Eukaryota</taxon>
        <taxon>Metazoa</taxon>
        <taxon>Spiralia</taxon>
        <taxon>Gnathifera</taxon>
        <taxon>Rotifera</taxon>
        <taxon>Eurotatoria</taxon>
        <taxon>Bdelloidea</taxon>
        <taxon>Philodinida</taxon>
        <taxon>Philodinidae</taxon>
        <taxon>Rotaria</taxon>
    </lineage>
</organism>
<dbReference type="Gene3D" id="1.20.1070.10">
    <property type="entry name" value="Rhodopsin 7-helix transmembrane proteins"/>
    <property type="match status" value="1"/>
</dbReference>
<feature type="transmembrane region" description="Helical" evidence="8">
    <location>
        <begin position="278"/>
        <end position="303"/>
    </location>
</feature>
<dbReference type="Proteomes" id="UP000663862">
    <property type="component" value="Unassembled WGS sequence"/>
</dbReference>
<dbReference type="SUPFAM" id="SSF81321">
    <property type="entry name" value="Family A G protein-coupled receptor-like"/>
    <property type="match status" value="1"/>
</dbReference>
<dbReference type="InterPro" id="IPR000276">
    <property type="entry name" value="GPCR_Rhodpsn"/>
</dbReference>
<sequence length="400" mass="44995">MKVDRFWYANETANIPAVWHYGSGVFSLVCLIFGIVSNGLVIFVFIRNSVLQRPRNYFLINLAIVDFGLLLTSNSMHVISSFKKQWIFGQIGCNFYSVCGGVFGLTSISTMAAIALTRLRAVNNPFSSLKLSSRSTLNYLAFAWIYGSMWIMPPLFGWSRFILEGFGTSCTFDYVSKNSWDRSFILLLVIGGFFIPFSVIIFAYAFILMKLSQRGRQLGSLSKDESYSNPNGMAHYFNQLSVQNENPGCQGSTAPFSFSNENAMRNIRRTETRATRTALLICTVFCSAWGPYAFMALVSAFGFDHLLSIYTTAILGMLTKVAACINPLIYALSLNGFRERIGSYVRRICHCDFKYRGRLLSSNIELNRKNHSTVANTALARKRTQSDLMHRVDSSESRAL</sequence>